<feature type="region of interest" description="Disordered" evidence="1">
    <location>
        <begin position="140"/>
        <end position="183"/>
    </location>
</feature>
<evidence type="ECO:0000313" key="2">
    <source>
        <dbReference type="EMBL" id="PVH20087.1"/>
    </source>
</evidence>
<dbReference type="GO" id="GO:0005992">
    <property type="term" value="P:trehalose biosynthetic process"/>
    <property type="evidence" value="ECO:0007669"/>
    <property type="project" value="InterPro"/>
</dbReference>
<dbReference type="GO" id="GO:0004805">
    <property type="term" value="F:trehalose-phosphatase activity"/>
    <property type="evidence" value="ECO:0007669"/>
    <property type="project" value="TreeGrafter"/>
</dbReference>
<feature type="region of interest" description="Disordered" evidence="1">
    <location>
        <begin position="68"/>
        <end position="87"/>
    </location>
</feature>
<dbReference type="CDD" id="cd03788">
    <property type="entry name" value="GT20_TPS"/>
    <property type="match status" value="1"/>
</dbReference>
<dbReference type="RefSeq" id="XP_025341027.1">
    <property type="nucleotide sequence ID" value="XM_025485562.1"/>
</dbReference>
<dbReference type="InterPro" id="IPR001830">
    <property type="entry name" value="Glyco_trans_20"/>
</dbReference>
<dbReference type="Pfam" id="PF02358">
    <property type="entry name" value="Trehalose_PPase"/>
    <property type="match status" value="1"/>
</dbReference>
<evidence type="ECO:0000313" key="3">
    <source>
        <dbReference type="Proteomes" id="UP000244309"/>
    </source>
</evidence>
<dbReference type="STRING" id="45357.A0A2V1APA9"/>
<dbReference type="GO" id="GO:0005946">
    <property type="term" value="C:alpha,alpha-trehalose-phosphate synthase complex (UDP-forming)"/>
    <property type="evidence" value="ECO:0007669"/>
    <property type="project" value="TreeGrafter"/>
</dbReference>
<feature type="compositionally biased region" description="Acidic residues" evidence="1">
    <location>
        <begin position="226"/>
        <end position="235"/>
    </location>
</feature>
<dbReference type="Gene3D" id="3.40.50.2000">
    <property type="entry name" value="Glycogen Phosphorylase B"/>
    <property type="match status" value="2"/>
</dbReference>
<dbReference type="EMBL" id="PKFO01000003">
    <property type="protein sequence ID" value="PVH20087.1"/>
    <property type="molecule type" value="Genomic_DNA"/>
</dbReference>
<organism evidence="2 3">
    <name type="scientific">Candidozyma haemuli</name>
    <dbReference type="NCBI Taxonomy" id="45357"/>
    <lineage>
        <taxon>Eukaryota</taxon>
        <taxon>Fungi</taxon>
        <taxon>Dikarya</taxon>
        <taxon>Ascomycota</taxon>
        <taxon>Saccharomycotina</taxon>
        <taxon>Pichiomycetes</taxon>
        <taxon>Metschnikowiaceae</taxon>
        <taxon>Candidozyma</taxon>
    </lineage>
</organism>
<dbReference type="PANTHER" id="PTHR10788:SF15">
    <property type="entry name" value="TREHALOSE SYNTHASE COMPLEX REGULATORY SUBUNIT TPS3-RELATED"/>
    <property type="match status" value="1"/>
</dbReference>
<dbReference type="Proteomes" id="UP000244309">
    <property type="component" value="Unassembled WGS sequence"/>
</dbReference>
<protein>
    <submittedName>
        <fullName evidence="2">Uncharacterized protein</fullName>
    </submittedName>
</protein>
<gene>
    <name evidence="2" type="ORF">CXQ85_001866</name>
</gene>
<dbReference type="GO" id="GO:0003825">
    <property type="term" value="F:alpha,alpha-trehalose-phosphate synthase (UDP-forming) activity"/>
    <property type="evidence" value="ECO:0007669"/>
    <property type="project" value="TreeGrafter"/>
</dbReference>
<dbReference type="VEuPathDB" id="FungiDB:CXQ85_001866"/>
<feature type="compositionally biased region" description="Low complexity" evidence="1">
    <location>
        <begin position="149"/>
        <end position="171"/>
    </location>
</feature>
<dbReference type="PANTHER" id="PTHR10788">
    <property type="entry name" value="TREHALOSE-6-PHOSPHATE SYNTHASE"/>
    <property type="match status" value="1"/>
</dbReference>
<comment type="caution">
    <text evidence="2">The sequence shown here is derived from an EMBL/GenBank/DDBJ whole genome shotgun (WGS) entry which is preliminary data.</text>
</comment>
<reference evidence="2 3" key="1">
    <citation type="submission" date="2017-12" db="EMBL/GenBank/DDBJ databases">
        <title>Genome Sequence of a Multidrug-Resistant Candida haemulonii Isolate from a Patient with Chronic Leg Ulcers in Israel.</title>
        <authorList>
            <person name="Chow N.A."/>
            <person name="Gade L."/>
            <person name="Batra D."/>
            <person name="Rowe L.A."/>
            <person name="Ben-Ami R."/>
            <person name="Loparev V.N."/>
            <person name="Litvintseva A.P."/>
        </authorList>
    </citation>
    <scope>NUCLEOTIDE SEQUENCE [LARGE SCALE GENOMIC DNA]</scope>
    <source>
        <strain evidence="2 3">B11899</strain>
    </source>
</reference>
<feature type="region of interest" description="Disordered" evidence="1">
    <location>
        <begin position="201"/>
        <end position="240"/>
    </location>
</feature>
<evidence type="ECO:0000256" key="1">
    <source>
        <dbReference type="SAM" id="MobiDB-lite"/>
    </source>
</evidence>
<dbReference type="GeneID" id="37007197"/>
<dbReference type="OrthoDB" id="755951at2759"/>
<sequence>MPIQTTKHTNLSSFLPHTVKFEVTASETASEATTSLDPAIEAPKPFAAGKQHSIANSILPSLSQPALTNQASADTPPPFLKRNEQSASVQQFFKNRDAADTSSGKHHEKPAAHLIQPKSRYDAKMIPSSVVEAKKKGDDLGLSSLKFNTSTTSLPRTTSSTLSATRSGSTSQPDFAPAGVPRGRNSFGKFAGYSVNQSSTSSLAVTEEEDNAPSVFRPASKGPAIQDDEEEEETFTDERLAPYGGFSRPDLEEIFLNQQNVFENAPWQIVPSDSGNGSLYKAVDLAHKKDVIKSCKWVGTLSSPMDAIPQHIYQDICKKLSDDYDCETVHVNDIVFQGHYKSFCKQILWPTLHYQIPDDPKSKVFEEHSFKHYKRLNQLVADKIVETYKKLNQGLDPADPDNMIWIHDYHLLLVPAMIREKLPDAKIGFFLHVSFPSSEVFRCLAQREALLKGVLGADCVTFQTDEYVRHFFQTSSRLLLADTNELGIIHNGVFTRVNTIPVGIDAPSLKEDLMSPAVVKWEKLIRERWKDSLLIVSRDKLDKLRGIKQKLLAYEAFLKSNPEFIEKTVLVEVFIGSSSNSDYKSEVMQIVSRINALADNISIAQPVVILEQDIDFEQYLALQHEAAVFIVASFREGLNLTCHEFVEASTDKQSPLILSEFTGSSHLLDCKGEGAILINPWDIRNFSKAIKLALTMSAEEKKRRWENCHQVVLKHKPIDWIKDCLTSIEEAWKTDHLKTQTNKKPFDQDIFDRFYESTDGHRLFVINIDTSYSHDEVGQKSTKGFANLGRIANLLTGLTSDRRNYVFIISILKTEDLESIFKNVPNLGLVAESGGFIKLVGQSKWISIVDKKEVNNWIPQVTSLVKSKAERLPMSTAIVEECTVRWLADSAVKEDPKRSMDAMGDCIQHINDIYEETEGIHATLVDNSVVVQQKDISMRAMNFIVACYTTTVPASQLAERFQIRRVASFHENFNTIVRSPLHEKFDWIDDDDRPNKAQALFYSGGLTSIDEAIYEYTNSLEKDDVLQSAISVAITGGQVNARSSALYSVLGRNELLSIITSR</sequence>
<dbReference type="SUPFAM" id="SSF53756">
    <property type="entry name" value="UDP-Glycosyltransferase/glycogen phosphorylase"/>
    <property type="match status" value="1"/>
</dbReference>
<dbReference type="Pfam" id="PF00982">
    <property type="entry name" value="Glyco_transf_20"/>
    <property type="match status" value="1"/>
</dbReference>
<name>A0A2V1APA9_9ASCO</name>
<proteinExistence type="predicted"/>
<dbReference type="GO" id="GO:0005829">
    <property type="term" value="C:cytosol"/>
    <property type="evidence" value="ECO:0007669"/>
    <property type="project" value="TreeGrafter"/>
</dbReference>
<accession>A0A2V1APA9</accession>
<dbReference type="AlphaFoldDB" id="A0A2V1APA9"/>
<keyword evidence="3" id="KW-1185">Reference proteome</keyword>
<dbReference type="InterPro" id="IPR003337">
    <property type="entry name" value="Trehalose_PPase"/>
</dbReference>